<dbReference type="PANTHER" id="PTHR11474">
    <property type="entry name" value="TYROSINASE FAMILY MEMBER"/>
    <property type="match status" value="1"/>
</dbReference>
<dbReference type="InterPro" id="IPR008922">
    <property type="entry name" value="Di-copper_centre_dom_sf"/>
</dbReference>
<accession>A0A4R8PUJ5</accession>
<dbReference type="Proteomes" id="UP000295083">
    <property type="component" value="Unassembled WGS sequence"/>
</dbReference>
<comment type="caution">
    <text evidence="5">The sequence shown here is derived from an EMBL/GenBank/DDBJ whole genome shotgun (WGS) entry which is preliminary data.</text>
</comment>
<dbReference type="Pfam" id="PF00264">
    <property type="entry name" value="Tyrosinase"/>
    <property type="match status" value="1"/>
</dbReference>
<dbReference type="InterPro" id="IPR002227">
    <property type="entry name" value="Tyrosinase_Cu-bd"/>
</dbReference>
<dbReference type="PROSITE" id="PS00497">
    <property type="entry name" value="TYROSINASE_1"/>
    <property type="match status" value="1"/>
</dbReference>
<keyword evidence="6" id="KW-1185">Reference proteome</keyword>
<name>A0A4R8PUJ5_9PEZI</name>
<evidence type="ECO:0000259" key="4">
    <source>
        <dbReference type="PROSITE" id="PS00497"/>
    </source>
</evidence>
<dbReference type="EMBL" id="QAPG01000256">
    <property type="protein sequence ID" value="TDZ29471.1"/>
    <property type="molecule type" value="Genomic_DNA"/>
</dbReference>
<dbReference type="AlphaFoldDB" id="A0A4R8PUJ5"/>
<dbReference type="SUPFAM" id="SSF48056">
    <property type="entry name" value="Di-copper centre-containing domain"/>
    <property type="match status" value="1"/>
</dbReference>
<feature type="domain" description="Tyrosinase copper-binding" evidence="4">
    <location>
        <begin position="124"/>
        <end position="141"/>
    </location>
</feature>
<keyword evidence="2" id="KW-0560">Oxidoreductase</keyword>
<reference evidence="5 6" key="1">
    <citation type="submission" date="2018-11" db="EMBL/GenBank/DDBJ databases">
        <title>Genome sequence and assembly of Colletotrichum spinosum.</title>
        <authorList>
            <person name="Gan P."/>
            <person name="Shirasu K."/>
        </authorList>
    </citation>
    <scope>NUCLEOTIDE SEQUENCE [LARGE SCALE GENOMIC DNA]</scope>
    <source>
        <strain evidence="5 6">CBS 515.97</strain>
    </source>
</reference>
<feature type="signal peptide" evidence="3">
    <location>
        <begin position="1"/>
        <end position="23"/>
    </location>
</feature>
<evidence type="ECO:0000256" key="1">
    <source>
        <dbReference type="ARBA" id="ARBA00022723"/>
    </source>
</evidence>
<dbReference type="GO" id="GO:0016491">
    <property type="term" value="F:oxidoreductase activity"/>
    <property type="evidence" value="ECO:0007669"/>
    <property type="project" value="UniProtKB-KW"/>
</dbReference>
<evidence type="ECO:0000313" key="6">
    <source>
        <dbReference type="Proteomes" id="UP000295083"/>
    </source>
</evidence>
<organism evidence="5 6">
    <name type="scientific">Colletotrichum spinosum</name>
    <dbReference type="NCBI Taxonomy" id="1347390"/>
    <lineage>
        <taxon>Eukaryota</taxon>
        <taxon>Fungi</taxon>
        <taxon>Dikarya</taxon>
        <taxon>Ascomycota</taxon>
        <taxon>Pezizomycotina</taxon>
        <taxon>Sordariomycetes</taxon>
        <taxon>Hypocreomycetidae</taxon>
        <taxon>Glomerellales</taxon>
        <taxon>Glomerellaceae</taxon>
        <taxon>Colletotrichum</taxon>
        <taxon>Colletotrichum orbiculare species complex</taxon>
    </lineage>
</organism>
<sequence>MTAALKRCVWWLLAALTAAAAPAFNFTQAAIDNGEALARLNAEAVRAAKELAGRGGPNSTCTPDQLRVRREWRTLPAEERKAYIAAVQCLQSSPSLIDPSTAPAAKSLFDNFVIVHLNQTGIIHNTANFLLWHRFFTHTYEQKLRNVCGVLPYWEWGLDVAGPGASPVFDGSATSMGGNGAFFPHEGLRIPQTYANATLRLEPGSGGGCVGSGPFANMTVHVGEKLLWNYGSPTASATERPLDDHPRCLKRDLNGHVARRYTSFRNTTSLILENEGIEMFQAVMQGDDRYVAGELGVHGGGHYTIAGNPGSDPYISPGEPVFYLHHAQVDRVYWIWQMLDFANRRVSRPDMLPAAAVLPVTYADRLEKDVFGTLTLQNNPPSRNGTLDDVVDISPLGEPIQLRELLSTVGGSPLCYVYE</sequence>
<evidence type="ECO:0000256" key="3">
    <source>
        <dbReference type="SAM" id="SignalP"/>
    </source>
</evidence>
<dbReference type="InterPro" id="IPR050316">
    <property type="entry name" value="Tyrosinase/Hemocyanin"/>
</dbReference>
<gene>
    <name evidence="5" type="ORF">C8035_v005867</name>
</gene>
<evidence type="ECO:0000256" key="2">
    <source>
        <dbReference type="ARBA" id="ARBA00023002"/>
    </source>
</evidence>
<dbReference type="PANTHER" id="PTHR11474:SF125">
    <property type="entry name" value="N-ACETYL-6-HYDROXYTRYPTOPHAN OXIDASE IVOB-RELATED"/>
    <property type="match status" value="1"/>
</dbReference>
<feature type="chain" id="PRO_5020730043" evidence="3">
    <location>
        <begin position="24"/>
        <end position="419"/>
    </location>
</feature>
<dbReference type="GO" id="GO:0046872">
    <property type="term" value="F:metal ion binding"/>
    <property type="evidence" value="ECO:0007669"/>
    <property type="project" value="UniProtKB-KW"/>
</dbReference>
<evidence type="ECO:0000313" key="5">
    <source>
        <dbReference type="EMBL" id="TDZ29471.1"/>
    </source>
</evidence>
<keyword evidence="1" id="KW-0479">Metal-binding</keyword>
<keyword evidence="3" id="KW-0732">Signal</keyword>
<protein>
    <submittedName>
        <fullName evidence="5">Tyrosinase-like protein orsC</fullName>
    </submittedName>
</protein>
<proteinExistence type="predicted"/>
<dbReference type="Gene3D" id="1.10.1280.10">
    <property type="entry name" value="Di-copper center containing domain from catechol oxidase"/>
    <property type="match status" value="1"/>
</dbReference>
<dbReference type="PRINTS" id="PR00092">
    <property type="entry name" value="TYROSINASE"/>
</dbReference>